<protein>
    <submittedName>
        <fullName evidence="2">HNH endonuclease</fullName>
    </submittedName>
</protein>
<dbReference type="STRING" id="553466.SAMN04487950_0527"/>
<organism evidence="2 3">
    <name type="scientific">Halogranum rubrum</name>
    <dbReference type="NCBI Taxonomy" id="553466"/>
    <lineage>
        <taxon>Archaea</taxon>
        <taxon>Methanobacteriati</taxon>
        <taxon>Methanobacteriota</taxon>
        <taxon>Stenosarchaea group</taxon>
        <taxon>Halobacteria</taxon>
        <taxon>Halobacteriales</taxon>
        <taxon>Haloferacaceae</taxon>
    </lineage>
</organism>
<dbReference type="InterPro" id="IPR041025">
    <property type="entry name" value="HNH_repeat"/>
</dbReference>
<dbReference type="Pfam" id="PF18780">
    <property type="entry name" value="HNH_repeat"/>
    <property type="match status" value="4"/>
</dbReference>
<dbReference type="AlphaFoldDB" id="A0A1I4BFC1"/>
<name>A0A1I4BFC1_9EURY</name>
<dbReference type="EMBL" id="FOTC01000001">
    <property type="protein sequence ID" value="SFK67562.1"/>
    <property type="molecule type" value="Genomic_DNA"/>
</dbReference>
<keyword evidence="3" id="KW-1185">Reference proteome</keyword>
<dbReference type="InterPro" id="IPR002711">
    <property type="entry name" value="HNH"/>
</dbReference>
<sequence>MTKLDKATLLANLQAFAAELGETPTRTQMNDDGPHSSTPYYTQWGSWNAALEAAGLTTNHENEISKDRLVAELQRLDTELDRLPRFEDMDEHGTFSGHTYLRTFGSWGDAKDAAGLDRRRRTNRRLSRVDLVDAMCELAQELGKTPTQTEMADYGRYSQRPYYREWDSWNEAVQAAGLDPEHDRGTPKDALLGELERLVDELGRTPTFAEMNERGRYSVFPYLRAFGTWNDALRAAGLSINKAHGVVIGHLDYGSNWERQRQKTLERDNYECQHCGLTNAEHEAEWNQGLHIHHRVKRRKFDDHRNANRLENLVTLCRDCHYDAES</sequence>
<evidence type="ECO:0000313" key="3">
    <source>
        <dbReference type="Proteomes" id="UP000199607"/>
    </source>
</evidence>
<evidence type="ECO:0000259" key="1">
    <source>
        <dbReference type="SMART" id="SM00507"/>
    </source>
</evidence>
<dbReference type="GO" id="GO:0003676">
    <property type="term" value="F:nucleic acid binding"/>
    <property type="evidence" value="ECO:0007669"/>
    <property type="project" value="InterPro"/>
</dbReference>
<dbReference type="Pfam" id="PF01844">
    <property type="entry name" value="HNH"/>
    <property type="match status" value="1"/>
</dbReference>
<dbReference type="Proteomes" id="UP000199607">
    <property type="component" value="Unassembled WGS sequence"/>
</dbReference>
<accession>A0A1I4BFC1</accession>
<feature type="domain" description="HNH nuclease" evidence="1">
    <location>
        <begin position="259"/>
        <end position="322"/>
    </location>
</feature>
<dbReference type="Gene3D" id="1.10.30.50">
    <property type="match status" value="1"/>
</dbReference>
<reference evidence="3" key="1">
    <citation type="submission" date="2016-10" db="EMBL/GenBank/DDBJ databases">
        <authorList>
            <person name="Varghese N."/>
            <person name="Submissions S."/>
        </authorList>
    </citation>
    <scope>NUCLEOTIDE SEQUENCE [LARGE SCALE GENOMIC DNA]</scope>
    <source>
        <strain evidence="3">CGMCC 1.7738</strain>
    </source>
</reference>
<dbReference type="GO" id="GO:0008270">
    <property type="term" value="F:zinc ion binding"/>
    <property type="evidence" value="ECO:0007669"/>
    <property type="project" value="InterPro"/>
</dbReference>
<dbReference type="InterPro" id="IPR003615">
    <property type="entry name" value="HNH_nuc"/>
</dbReference>
<keyword evidence="2" id="KW-0255">Endonuclease</keyword>
<keyword evidence="2" id="KW-0540">Nuclease</keyword>
<dbReference type="GO" id="GO:0004519">
    <property type="term" value="F:endonuclease activity"/>
    <property type="evidence" value="ECO:0007669"/>
    <property type="project" value="UniProtKB-KW"/>
</dbReference>
<keyword evidence="2" id="KW-0378">Hydrolase</keyword>
<dbReference type="CDD" id="cd00085">
    <property type="entry name" value="HNHc"/>
    <property type="match status" value="1"/>
</dbReference>
<evidence type="ECO:0000313" key="2">
    <source>
        <dbReference type="EMBL" id="SFK67562.1"/>
    </source>
</evidence>
<proteinExistence type="predicted"/>
<dbReference type="SMART" id="SM00507">
    <property type="entry name" value="HNHc"/>
    <property type="match status" value="1"/>
</dbReference>
<dbReference type="RefSeq" id="WP_089865340.1">
    <property type="nucleotide sequence ID" value="NZ_FOTC01000001.1"/>
</dbReference>
<gene>
    <name evidence="2" type="ORF">SAMN04487950_0527</name>
</gene>